<feature type="compositionally biased region" description="Acidic residues" evidence="2">
    <location>
        <begin position="356"/>
        <end position="366"/>
    </location>
</feature>
<feature type="region of interest" description="Disordered" evidence="2">
    <location>
        <begin position="329"/>
        <end position="390"/>
    </location>
</feature>
<dbReference type="GO" id="GO:0005783">
    <property type="term" value="C:endoplasmic reticulum"/>
    <property type="evidence" value="ECO:0007669"/>
    <property type="project" value="TreeGrafter"/>
</dbReference>
<feature type="region of interest" description="Disordered" evidence="2">
    <location>
        <begin position="997"/>
        <end position="1032"/>
    </location>
</feature>
<sequence>MLSVYFLRCAICTLCVFCGSVAGGASKATDVEIQLISNYPAVSPVSQILEFLRDLDPSGRDSIGFLQQLSETADGVEGGERVETAFDILQKSTMKSNLTLTFADLAISNKIFSPRVELSRSLERDAREAFQIPSCNSAWFILHPPVVSPLIGDGMPSPSGDAEETVGRPVYVCSAKDLEHAMVTVEKQFIEETKKGKKGGSGKKCGGGMMERGSLLPPTYMPPPSLHPELFLVAPSPSPSVPQGVVILYGDLEDSSVDAALKTAIQLAQREREKIQGRVEGGGEVVRWAFSFRHGEQTGEERAHHLAPYEFLPGFSAELAIKNPEYKTVDEKPASEAGEGLLKGEGGKGGGRDRDDAGDEDDEGDGERERGDRDKDGTKEGGDARLSEVLVDEEGGTSGFLFGTLASRYPSSKMKRALAAFAESLRDEAEEEPLEPLKAWEVADLGIQASDLIMGSEDPLAALDFLSRDFPQRVWRLARQPVKTGKGKEGRIYRALQKMHKKVNERISFLTINDRTIPVHRWSLFPLLSLLGPLFLAVERLLREGVPQSLAVALVTGRAPPGENSGSLDEEEEEAAAQGGAARVDWRPGKPEKGGAAVRPVYDAESQEDRQTMKTIRQWQPLDVLPFIWPGQQVAVAAGLFQTVLVVSPLDLQGLETAVLLADRVRLPSSKVFVVLAEERNEEGAKWDVSKLGDAPAGAVGVKDAAGDAVGLSSVIAESFGAMTRRSGSLGVSFLRELTGVMQKKEKGGGTVGMEDVKSIYEKLGGTESVWEKIVKGEKNSHRKAMSSYVESRGLPVPFLLLNGRRVECDLQPPVPPPSEKQEESPGGMAVWRGCEAPLRMRSMADQNEFAKLVMFGMLRQGDDVGAVLLEQRAVHAFHPSIPLGVVSSVPAAEAADLGRPLPEAAAARVRESEGFLGPNNWDFAFIPPTVLEALPFVPAQPIFASSKKQTKKGAKTKQLRVPLSLLLVLPSEDAALFSRASLLSALAAYVLQHTNPNSNAEETGGKEKSAKKKQKKDADVGPRVSIVVSPTGPSRESAAEVLQACIEVIAMASSDEETEVEKKLKAIEFLGDGLPSINPLLLRDGGSTELERVQFVRRVCLLALERKMGLGQSAAQSALDERSGLLSKPVSEEDIQRVKAREDASALSDLERHQDDFASSSVAVLVCNGRKVVLPSQEPARRRLGSALPPLQAAHLELLEAAEVAAQGRESPSFAVVAVAEKELSKRESSEGFSQEGDRLRALVTSPGMIALAAACRRSANERIDAYAAPFRENLAALDLPLGLKIKAPRLDKSTPSPLKIGGLLDPLSPSAQQAVPLIRALHETLNAEVNIVINPGSKYSEYPLIRWHRTAMLPPRSLSSLPARSSSSPSVFSSSASDHTGPSSSVLSSATPASSHADIPTAGFLRMTTKQTLTLRLHTPQAWLVRPFEAEEDLDNLRVGDAGGVRGAVRAVFVLHAVFLEGSAYGKSGRPPMLADGKEALPPGASISLVHRDPPLAGTSAVGVPISDTTNVYELGSAFRSDASPSKFHSEALVMAGRGYFQAATDFGAFRLVAQPVREAPFRFGFSSHTGGQIRDTAELHLASFLPPLQYLRLAVRSESEEKERENAEEERRVCPASAWRFPPTVLPSEEALPSETSKTATSIQEVVAKLSAVSGRPPAPPFSKTECPTIHIFSLASGHLYERLLRIMVLTVRANTPCPLHFWFLDIFLSPLFKEIIPQMAARYGFEFSFVNYKWPSWLISQTEKQRLIWAYKILFLDALFPKDLDRIIYIDADQTVRADVRELWDMDLGGAVYGYTPFCNSNEDTARFRFWETGYWKNFLGEIPYHISALYVVDLKEFRRQKAGDVLRNVYNGLSKDKNSLANLDQDLPNYCQKEGLPIKSLPPEWLWCETWCSQGAKKKAKTIDLCNNPLTKEPKLLQAARIVDEWSAFDAEVRAFDESVKRARLGGEGLDTAGTDAPAANASDNQAASPGSGETRTGHDRDEL</sequence>
<feature type="region of interest" description="Disordered" evidence="2">
    <location>
        <begin position="559"/>
        <end position="596"/>
    </location>
</feature>
<reference evidence="6" key="1">
    <citation type="submission" date="2014-11" db="EMBL/GenBank/DDBJ databases">
        <authorList>
            <person name="Otto D Thomas"/>
            <person name="Naeem Raeece"/>
        </authorList>
    </citation>
    <scope>NUCLEOTIDE SEQUENCE</scope>
</reference>
<dbReference type="PANTHER" id="PTHR11226:SF0">
    <property type="entry name" value="UDP-GLUCOSE:GLYCOPROTEIN GLUCOSYLTRANSFERASE"/>
    <property type="match status" value="1"/>
</dbReference>
<name>A0A0G4HAW9_9ALVE</name>
<dbReference type="InterPro" id="IPR029044">
    <property type="entry name" value="Nucleotide-diphossugar_trans"/>
</dbReference>
<feature type="compositionally biased region" description="Basic and acidic residues" evidence="2">
    <location>
        <begin position="584"/>
        <end position="593"/>
    </location>
</feature>
<evidence type="ECO:0000259" key="4">
    <source>
        <dbReference type="Pfam" id="PF18401"/>
    </source>
</evidence>
<feature type="region of interest" description="Disordered" evidence="2">
    <location>
        <begin position="1371"/>
        <end position="1400"/>
    </location>
</feature>
<feature type="region of interest" description="Disordered" evidence="2">
    <location>
        <begin position="1952"/>
        <end position="1989"/>
    </location>
</feature>
<feature type="signal peptide" evidence="3">
    <location>
        <begin position="1"/>
        <end position="23"/>
    </location>
</feature>
<keyword evidence="3" id="KW-0732">Signal</keyword>
<evidence type="ECO:0000256" key="3">
    <source>
        <dbReference type="SAM" id="SignalP"/>
    </source>
</evidence>
<dbReference type="Pfam" id="PF18401">
    <property type="entry name" value="Thioredoxin_13"/>
    <property type="match status" value="1"/>
</dbReference>
<feature type="domain" description="UGGT thioredoxin-like" evidence="4">
    <location>
        <begin position="431"/>
        <end position="555"/>
    </location>
</feature>
<dbReference type="InterPro" id="IPR009448">
    <property type="entry name" value="UDP-g_GGtrans"/>
</dbReference>
<dbReference type="SUPFAM" id="SSF53448">
    <property type="entry name" value="Nucleotide-diphospho-sugar transferases"/>
    <property type="match status" value="1"/>
</dbReference>
<dbReference type="InterPro" id="IPR040497">
    <property type="entry name" value="Glyco_transf_24"/>
</dbReference>
<dbReference type="GO" id="GO:0051082">
    <property type="term" value="F:unfolded protein binding"/>
    <property type="evidence" value="ECO:0007669"/>
    <property type="project" value="TreeGrafter"/>
</dbReference>
<evidence type="ECO:0000256" key="1">
    <source>
        <dbReference type="ARBA" id="ARBA00001913"/>
    </source>
</evidence>
<dbReference type="EMBL" id="CDMZ01002175">
    <property type="protein sequence ID" value="CEM41121.1"/>
    <property type="molecule type" value="Genomic_DNA"/>
</dbReference>
<evidence type="ECO:0008006" key="7">
    <source>
        <dbReference type="Google" id="ProtNLM"/>
    </source>
</evidence>
<dbReference type="VEuPathDB" id="CryptoDB:Cvel_25810"/>
<feature type="domain" description="Glucosyltransferase 24 catalytic" evidence="5">
    <location>
        <begin position="1673"/>
        <end position="1940"/>
    </location>
</feature>
<accession>A0A0G4HAW9</accession>
<feature type="compositionally biased region" description="Low complexity" evidence="2">
    <location>
        <begin position="1961"/>
        <end position="1975"/>
    </location>
</feature>
<evidence type="ECO:0000256" key="2">
    <source>
        <dbReference type="SAM" id="MobiDB-lite"/>
    </source>
</evidence>
<feature type="chain" id="PRO_5005191238" description="UDP-glucose:glycoprotein glucosyltransferase" evidence="3">
    <location>
        <begin position="24"/>
        <end position="1989"/>
    </location>
</feature>
<dbReference type="Gene3D" id="3.90.550.10">
    <property type="entry name" value="Spore Coat Polysaccharide Biosynthesis Protein SpsA, Chain A"/>
    <property type="match status" value="1"/>
</dbReference>
<feature type="compositionally biased region" description="Basic and acidic residues" evidence="2">
    <location>
        <begin position="367"/>
        <end position="386"/>
    </location>
</feature>
<organism evidence="6">
    <name type="scientific">Chromera velia CCMP2878</name>
    <dbReference type="NCBI Taxonomy" id="1169474"/>
    <lineage>
        <taxon>Eukaryota</taxon>
        <taxon>Sar</taxon>
        <taxon>Alveolata</taxon>
        <taxon>Colpodellida</taxon>
        <taxon>Chromeraceae</taxon>
        <taxon>Chromera</taxon>
    </lineage>
</organism>
<dbReference type="CDD" id="cd06432">
    <property type="entry name" value="GT8_HUGT1_C_like"/>
    <property type="match status" value="1"/>
</dbReference>
<feature type="compositionally biased region" description="Low complexity" evidence="2">
    <location>
        <begin position="1371"/>
        <end position="1397"/>
    </location>
</feature>
<dbReference type="GO" id="GO:0003980">
    <property type="term" value="F:UDP-glucose:glycoprotein glucosyltransferase activity"/>
    <property type="evidence" value="ECO:0007669"/>
    <property type="project" value="InterPro"/>
</dbReference>
<dbReference type="InterPro" id="IPR040694">
    <property type="entry name" value="UGGT_TRXL_2"/>
</dbReference>
<dbReference type="Pfam" id="PF18404">
    <property type="entry name" value="Glyco_transf_24"/>
    <property type="match status" value="1"/>
</dbReference>
<dbReference type="GO" id="GO:0036503">
    <property type="term" value="P:ERAD pathway"/>
    <property type="evidence" value="ECO:0007669"/>
    <property type="project" value="TreeGrafter"/>
</dbReference>
<protein>
    <recommendedName>
        <fullName evidence="7">UDP-glucose:glycoprotein glucosyltransferase</fullName>
    </recommendedName>
</protein>
<dbReference type="PANTHER" id="PTHR11226">
    <property type="entry name" value="UDP-GLUCOSE GLYCOPROTEIN:GLUCOSYLTRANSFERASE"/>
    <property type="match status" value="1"/>
</dbReference>
<dbReference type="GO" id="GO:0018279">
    <property type="term" value="P:protein N-linked glycosylation via asparagine"/>
    <property type="evidence" value="ECO:0007669"/>
    <property type="project" value="TreeGrafter"/>
</dbReference>
<gene>
    <name evidence="6" type="ORF">Cvel_25810</name>
</gene>
<comment type="cofactor">
    <cofactor evidence="1">
        <name>Ca(2+)</name>
        <dbReference type="ChEBI" id="CHEBI:29108"/>
    </cofactor>
</comment>
<proteinExistence type="predicted"/>
<evidence type="ECO:0000313" key="6">
    <source>
        <dbReference type="EMBL" id="CEM41121.1"/>
    </source>
</evidence>
<evidence type="ECO:0000259" key="5">
    <source>
        <dbReference type="Pfam" id="PF18404"/>
    </source>
</evidence>